<keyword evidence="3" id="KW-1017">Isopeptide bond</keyword>
<evidence type="ECO:0000256" key="13">
    <source>
        <dbReference type="PROSITE-ProRule" id="PRU00042"/>
    </source>
</evidence>
<keyword evidence="11" id="KW-0804">Transcription</keyword>
<feature type="region of interest" description="Disordered" evidence="14">
    <location>
        <begin position="46"/>
        <end position="78"/>
    </location>
</feature>
<reference evidence="16" key="1">
    <citation type="submission" date="2018-05" db="EMBL/GenBank/DDBJ databases">
        <authorList>
            <person name="Datahose"/>
        </authorList>
    </citation>
    <scope>NUCLEOTIDE SEQUENCE</scope>
</reference>
<evidence type="ECO:0000259" key="15">
    <source>
        <dbReference type="PROSITE" id="PS50157"/>
    </source>
</evidence>
<evidence type="ECO:0000256" key="5">
    <source>
        <dbReference type="ARBA" id="ARBA00022737"/>
    </source>
</evidence>
<dbReference type="InterPro" id="IPR059074">
    <property type="entry name" value="zf-C2H2_Z280C_D"/>
</dbReference>
<organism evidence="16 17">
    <name type="scientific">Astatotilapia calliptera</name>
    <name type="common">Eastern happy</name>
    <name type="synonym">Chromis callipterus</name>
    <dbReference type="NCBI Taxonomy" id="8154"/>
    <lineage>
        <taxon>Eukaryota</taxon>
        <taxon>Metazoa</taxon>
        <taxon>Chordata</taxon>
        <taxon>Craniata</taxon>
        <taxon>Vertebrata</taxon>
        <taxon>Euteleostomi</taxon>
        <taxon>Actinopterygii</taxon>
        <taxon>Neopterygii</taxon>
        <taxon>Teleostei</taxon>
        <taxon>Neoteleostei</taxon>
        <taxon>Acanthomorphata</taxon>
        <taxon>Ovalentaria</taxon>
        <taxon>Cichlomorphae</taxon>
        <taxon>Cichliformes</taxon>
        <taxon>Cichlidae</taxon>
        <taxon>African cichlids</taxon>
        <taxon>Pseudocrenilabrinae</taxon>
        <taxon>Haplochromini</taxon>
        <taxon>Astatotilapia</taxon>
    </lineage>
</organism>
<dbReference type="InterPro" id="IPR036236">
    <property type="entry name" value="Znf_C2H2_sf"/>
</dbReference>
<dbReference type="Pfam" id="PF25429">
    <property type="entry name" value="zf-POGZ"/>
    <property type="match status" value="1"/>
</dbReference>
<comment type="subcellular location">
    <subcellularLocation>
        <location evidence="2">Nucleus</location>
    </subcellularLocation>
</comment>
<dbReference type="Gene3D" id="3.30.160.60">
    <property type="entry name" value="Classic Zinc Finger"/>
    <property type="match status" value="1"/>
</dbReference>
<keyword evidence="12" id="KW-0539">Nucleus</keyword>
<evidence type="ECO:0000256" key="7">
    <source>
        <dbReference type="ARBA" id="ARBA00022833"/>
    </source>
</evidence>
<feature type="domain" description="C2H2-type" evidence="15">
    <location>
        <begin position="431"/>
        <end position="459"/>
    </location>
</feature>
<keyword evidence="9" id="KW-0805">Transcription regulation</keyword>
<evidence type="ECO:0000256" key="6">
    <source>
        <dbReference type="ARBA" id="ARBA00022771"/>
    </source>
</evidence>
<dbReference type="Proteomes" id="UP000265100">
    <property type="component" value="Chromosome 1"/>
</dbReference>
<dbReference type="SUPFAM" id="SSF57667">
    <property type="entry name" value="beta-beta-alpha zinc fingers"/>
    <property type="match status" value="1"/>
</dbReference>
<evidence type="ECO:0000256" key="10">
    <source>
        <dbReference type="ARBA" id="ARBA00023125"/>
    </source>
</evidence>
<dbReference type="GO" id="GO:0000978">
    <property type="term" value="F:RNA polymerase II cis-regulatory region sequence-specific DNA binding"/>
    <property type="evidence" value="ECO:0007669"/>
    <property type="project" value="TreeGrafter"/>
</dbReference>
<feature type="region of interest" description="Disordered" evidence="14">
    <location>
        <begin position="761"/>
        <end position="847"/>
    </location>
</feature>
<dbReference type="Pfam" id="PF25414">
    <property type="entry name" value="zf-C2H2_Z280C_D"/>
    <property type="match status" value="1"/>
</dbReference>
<accession>A0AAX7UZL6</accession>
<sequence length="847" mass="93992">MFFCCRSTMSELFMECVEEELEPWQKQVPEVHLIEDDDDEPIFVGVLSNNQKDGKPSNPPTPQRKSAAKQEVKCPPPQPAVVPSPIVLPLNIPGKTKSIVPTSLTTVTPQPVIVNNQGFIVTSPQLTNSSDFIASFGAAYPPRPSITIIPAGQQQIFQQVSPATVIPGAVHRPQVQQISNNVVTLSNVQSPAVYSTQPSQLQPNRSTSQPLQTFSMSAKDTNSRDQSLLKRGLAPQEMDNVAKKSKPDLSPQKVVIRVENGMVKRKCPNCQEEILTEEALKYHMMNCRANGGSTAPAALNTNSNKRIMLVADFYYGNFEGDVQKKEAQKTNTTFKCQSCLKVLKNNIRFMNHMKHHLELEKQNSESWESHTTCHHCYRQYMTPFQLQCHIESAHSPIESSTNCKICELAFESEQVLLEHMKGNHKPGEMPYVCQVCNYRSSFFSDLETHFRSVHENTKDLLCPFCLKVLRTSHIYMQHYMKHQKKKIHRCGKCRLNFLTYKEKVEHRTHVHKTFRKPKALEGLPPGTKVTIRASLTGKSPALPVSPKQPGFVVSTESLSVNHPIKPHVTVSKSKPTTSETGKAKMPQSKKQNPQSKHNLALRNLSASGGIYTCIECNAHVDDFFSHFPMVSSCGACKYRTSCKVSIGNHMIRFHSTITKNRFLKMDHKKNSLASKFTLVCLSCDLLVDASRGDLMTKHLNDRPNHVCKVIAEKADMKAKDCVQLIVGQPAKVQVYVLTASPAQKPKETDPKQAECVSSGGAAIGTVDKPELESPLPAGDQKEISTGTSVIQASSEDDSKTSVLPALPSSSTPDLCDEISESRDEEDQRPDSVSAAESATVDQQPQSD</sequence>
<keyword evidence="6 13" id="KW-0863">Zinc-finger</keyword>
<evidence type="ECO:0000256" key="11">
    <source>
        <dbReference type="ARBA" id="ARBA00023163"/>
    </source>
</evidence>
<comment type="function">
    <text evidence="1">May function as a transcription factor.</text>
</comment>
<feature type="compositionally biased region" description="Polar residues" evidence="14">
    <location>
        <begin position="783"/>
        <end position="793"/>
    </location>
</feature>
<evidence type="ECO:0000256" key="12">
    <source>
        <dbReference type="ARBA" id="ARBA00023242"/>
    </source>
</evidence>
<feature type="compositionally biased region" description="Acidic residues" evidence="14">
    <location>
        <begin position="814"/>
        <end position="827"/>
    </location>
</feature>
<dbReference type="InterPro" id="IPR013087">
    <property type="entry name" value="Znf_C2H2_type"/>
</dbReference>
<protein>
    <recommendedName>
        <fullName evidence="15">C2H2-type domain-containing protein</fullName>
    </recommendedName>
</protein>
<keyword evidence="10" id="KW-0238">DNA-binding</keyword>
<reference evidence="16" key="2">
    <citation type="submission" date="2025-08" db="UniProtKB">
        <authorList>
            <consortium name="Ensembl"/>
        </authorList>
    </citation>
    <scope>IDENTIFICATION</scope>
</reference>
<dbReference type="PROSITE" id="PS50157">
    <property type="entry name" value="ZINC_FINGER_C2H2_2"/>
    <property type="match status" value="1"/>
</dbReference>
<feature type="compositionally biased region" description="Polar residues" evidence="14">
    <location>
        <begin position="570"/>
        <end position="580"/>
    </location>
</feature>
<evidence type="ECO:0000256" key="14">
    <source>
        <dbReference type="SAM" id="MobiDB-lite"/>
    </source>
</evidence>
<evidence type="ECO:0000256" key="8">
    <source>
        <dbReference type="ARBA" id="ARBA00022843"/>
    </source>
</evidence>
<evidence type="ECO:0000313" key="17">
    <source>
        <dbReference type="Proteomes" id="UP000265100"/>
    </source>
</evidence>
<evidence type="ECO:0000256" key="9">
    <source>
        <dbReference type="ARBA" id="ARBA00023015"/>
    </source>
</evidence>
<evidence type="ECO:0000256" key="4">
    <source>
        <dbReference type="ARBA" id="ARBA00022723"/>
    </source>
</evidence>
<evidence type="ECO:0000256" key="3">
    <source>
        <dbReference type="ARBA" id="ARBA00022499"/>
    </source>
</evidence>
<dbReference type="FunFam" id="3.30.160.60:FF:000298">
    <property type="entry name" value="zinc finger protein 280D isoform X1"/>
    <property type="match status" value="1"/>
</dbReference>
<dbReference type="GO" id="GO:0008270">
    <property type="term" value="F:zinc ion binding"/>
    <property type="evidence" value="ECO:0007669"/>
    <property type="project" value="UniProtKB-KW"/>
</dbReference>
<proteinExistence type="predicted"/>
<dbReference type="AlphaFoldDB" id="A0AAX7UZL6"/>
<dbReference type="InterPro" id="IPR050527">
    <property type="entry name" value="Snail/Krueppel_Znf"/>
</dbReference>
<reference evidence="16" key="3">
    <citation type="submission" date="2025-09" db="UniProtKB">
        <authorList>
            <consortium name="Ensembl"/>
        </authorList>
    </citation>
    <scope>IDENTIFICATION</scope>
</reference>
<evidence type="ECO:0000256" key="2">
    <source>
        <dbReference type="ARBA" id="ARBA00004123"/>
    </source>
</evidence>
<keyword evidence="8" id="KW-0832">Ubl conjugation</keyword>
<feature type="region of interest" description="Disordered" evidence="14">
    <location>
        <begin position="566"/>
        <end position="596"/>
    </location>
</feature>
<dbReference type="PANTHER" id="PTHR24388:SF34">
    <property type="entry name" value="ZINC FINGER PROTEIN 280D"/>
    <property type="match status" value="1"/>
</dbReference>
<keyword evidence="5" id="KW-0677">Repeat</keyword>
<keyword evidence="17" id="KW-1185">Reference proteome</keyword>
<dbReference type="GO" id="GO:0005634">
    <property type="term" value="C:nucleus"/>
    <property type="evidence" value="ECO:0007669"/>
    <property type="project" value="UniProtKB-SubCell"/>
</dbReference>
<feature type="region of interest" description="Disordered" evidence="14">
    <location>
        <begin position="194"/>
        <end position="248"/>
    </location>
</feature>
<feature type="compositionally biased region" description="Polar residues" evidence="14">
    <location>
        <begin position="194"/>
        <end position="226"/>
    </location>
</feature>
<evidence type="ECO:0000313" key="16">
    <source>
        <dbReference type="Ensembl" id="ENSACLP00000074749.1"/>
    </source>
</evidence>
<dbReference type="SMART" id="SM00355">
    <property type="entry name" value="ZnF_C2H2"/>
    <property type="match status" value="8"/>
</dbReference>
<dbReference type="PROSITE" id="PS00028">
    <property type="entry name" value="ZINC_FINGER_C2H2_1"/>
    <property type="match status" value="5"/>
</dbReference>
<keyword evidence="7" id="KW-0862">Zinc</keyword>
<evidence type="ECO:0000256" key="1">
    <source>
        <dbReference type="ARBA" id="ARBA00003729"/>
    </source>
</evidence>
<feature type="compositionally biased region" description="Polar residues" evidence="14">
    <location>
        <begin position="834"/>
        <end position="847"/>
    </location>
</feature>
<dbReference type="PANTHER" id="PTHR24388">
    <property type="entry name" value="ZINC FINGER PROTEIN"/>
    <property type="match status" value="1"/>
</dbReference>
<keyword evidence="4" id="KW-0479">Metal-binding</keyword>
<dbReference type="GO" id="GO:0000981">
    <property type="term" value="F:DNA-binding transcription factor activity, RNA polymerase II-specific"/>
    <property type="evidence" value="ECO:0007669"/>
    <property type="project" value="TreeGrafter"/>
</dbReference>
<dbReference type="Ensembl" id="ENSACLT00000091120.1">
    <property type="protein sequence ID" value="ENSACLP00000074749.1"/>
    <property type="gene ID" value="ENSACLG00000003458.2"/>
</dbReference>
<dbReference type="InterPro" id="IPR057618">
    <property type="entry name" value="Znf_POGZ/Z280C-D-like"/>
</dbReference>
<name>A0AAX7UZL6_ASTCA</name>
<dbReference type="GeneTree" id="ENSGT00940000163854"/>